<gene>
    <name evidence="2" type="ORF">DY000_02032886</name>
</gene>
<accession>A0ABQ7DV54</accession>
<keyword evidence="3" id="KW-1185">Reference proteome</keyword>
<reference evidence="2 3" key="1">
    <citation type="journal article" date="2020" name="BMC Genomics">
        <title>Intraspecific diversification of the crop wild relative Brassica cretica Lam. using demographic model selection.</title>
        <authorList>
            <person name="Kioukis A."/>
            <person name="Michalopoulou V.A."/>
            <person name="Briers L."/>
            <person name="Pirintsos S."/>
            <person name="Studholme D.J."/>
            <person name="Pavlidis P."/>
            <person name="Sarris P.F."/>
        </authorList>
    </citation>
    <scope>NUCLEOTIDE SEQUENCE [LARGE SCALE GENOMIC DNA]</scope>
    <source>
        <strain evidence="3">cv. PFS-1207/04</strain>
    </source>
</reference>
<evidence type="ECO:0000313" key="2">
    <source>
        <dbReference type="EMBL" id="KAF3581090.1"/>
    </source>
</evidence>
<evidence type="ECO:0000313" key="3">
    <source>
        <dbReference type="Proteomes" id="UP000266723"/>
    </source>
</evidence>
<organism evidence="2 3">
    <name type="scientific">Brassica cretica</name>
    <name type="common">Mustard</name>
    <dbReference type="NCBI Taxonomy" id="69181"/>
    <lineage>
        <taxon>Eukaryota</taxon>
        <taxon>Viridiplantae</taxon>
        <taxon>Streptophyta</taxon>
        <taxon>Embryophyta</taxon>
        <taxon>Tracheophyta</taxon>
        <taxon>Spermatophyta</taxon>
        <taxon>Magnoliopsida</taxon>
        <taxon>eudicotyledons</taxon>
        <taxon>Gunneridae</taxon>
        <taxon>Pentapetalae</taxon>
        <taxon>rosids</taxon>
        <taxon>malvids</taxon>
        <taxon>Brassicales</taxon>
        <taxon>Brassicaceae</taxon>
        <taxon>Brassiceae</taxon>
        <taxon>Brassica</taxon>
    </lineage>
</organism>
<feature type="region of interest" description="Disordered" evidence="1">
    <location>
        <begin position="1"/>
        <end position="21"/>
    </location>
</feature>
<dbReference type="Proteomes" id="UP000266723">
    <property type="component" value="Unassembled WGS sequence"/>
</dbReference>
<evidence type="ECO:0000256" key="1">
    <source>
        <dbReference type="SAM" id="MobiDB-lite"/>
    </source>
</evidence>
<protein>
    <submittedName>
        <fullName evidence="2">Uncharacterized protein</fullName>
    </submittedName>
</protein>
<dbReference type="EMBL" id="QGKV02000649">
    <property type="protein sequence ID" value="KAF3581090.1"/>
    <property type="molecule type" value="Genomic_DNA"/>
</dbReference>
<sequence length="56" mass="5961">MSGNTKDKIAVHNNAGKTTPAATAPMANAYANATVLEKIENLAVTFRHRKCNETSS</sequence>
<name>A0ABQ7DV54_BRACR</name>
<proteinExistence type="predicted"/>
<feature type="compositionally biased region" description="Basic and acidic residues" evidence="1">
    <location>
        <begin position="1"/>
        <end position="10"/>
    </location>
</feature>
<comment type="caution">
    <text evidence="2">The sequence shown here is derived from an EMBL/GenBank/DDBJ whole genome shotgun (WGS) entry which is preliminary data.</text>
</comment>